<dbReference type="EMBL" id="GBXM01065525">
    <property type="protein sequence ID" value="JAH43052.1"/>
    <property type="molecule type" value="Transcribed_RNA"/>
</dbReference>
<evidence type="ECO:0000313" key="1">
    <source>
        <dbReference type="EMBL" id="JAH43052.1"/>
    </source>
</evidence>
<reference evidence="1" key="1">
    <citation type="submission" date="2014-11" db="EMBL/GenBank/DDBJ databases">
        <authorList>
            <person name="Amaro Gonzalez C."/>
        </authorList>
    </citation>
    <scope>NUCLEOTIDE SEQUENCE</scope>
</reference>
<protein>
    <submittedName>
        <fullName evidence="1">Uncharacterized protein</fullName>
    </submittedName>
</protein>
<sequence>MLLTKYLHFYKRHNQTQNVTIPNRNAIYFAMRTIAKPDRLSHQNKHTVIYTIRERTASRIC</sequence>
<reference evidence="1" key="2">
    <citation type="journal article" date="2015" name="Fish Shellfish Immunol.">
        <title>Early steps in the European eel (Anguilla anguilla)-Vibrio vulnificus interaction in the gills: Role of the RtxA13 toxin.</title>
        <authorList>
            <person name="Callol A."/>
            <person name="Pajuelo D."/>
            <person name="Ebbesson L."/>
            <person name="Teles M."/>
            <person name="MacKenzie S."/>
            <person name="Amaro C."/>
        </authorList>
    </citation>
    <scope>NUCLEOTIDE SEQUENCE</scope>
</reference>
<accession>A0A0E9SP77</accession>
<organism evidence="1">
    <name type="scientific">Anguilla anguilla</name>
    <name type="common">European freshwater eel</name>
    <name type="synonym">Muraena anguilla</name>
    <dbReference type="NCBI Taxonomy" id="7936"/>
    <lineage>
        <taxon>Eukaryota</taxon>
        <taxon>Metazoa</taxon>
        <taxon>Chordata</taxon>
        <taxon>Craniata</taxon>
        <taxon>Vertebrata</taxon>
        <taxon>Euteleostomi</taxon>
        <taxon>Actinopterygii</taxon>
        <taxon>Neopterygii</taxon>
        <taxon>Teleostei</taxon>
        <taxon>Anguilliformes</taxon>
        <taxon>Anguillidae</taxon>
        <taxon>Anguilla</taxon>
    </lineage>
</organism>
<dbReference type="EMBL" id="GBXM01098514">
    <property type="protein sequence ID" value="JAH10063.1"/>
    <property type="molecule type" value="Transcribed_RNA"/>
</dbReference>
<proteinExistence type="predicted"/>
<name>A0A0E9SP77_ANGAN</name>
<dbReference type="AlphaFoldDB" id="A0A0E9SP77"/>